<dbReference type="STRING" id="1121291.SAMN02745134_03203"/>
<dbReference type="InterPro" id="IPR020256">
    <property type="entry name" value="Spore_coat_CotJA"/>
</dbReference>
<keyword evidence="2" id="KW-1185">Reference proteome</keyword>
<protein>
    <submittedName>
        <fullName evidence="1">Spore coat associated protein JA (CotJA)</fullName>
    </submittedName>
</protein>
<organism evidence="1 2">
    <name type="scientific">Clostridium acidisoli DSM 12555</name>
    <dbReference type="NCBI Taxonomy" id="1121291"/>
    <lineage>
        <taxon>Bacteria</taxon>
        <taxon>Bacillati</taxon>
        <taxon>Bacillota</taxon>
        <taxon>Clostridia</taxon>
        <taxon>Eubacteriales</taxon>
        <taxon>Clostridiaceae</taxon>
        <taxon>Clostridium</taxon>
    </lineage>
</organism>
<dbReference type="Proteomes" id="UP000192468">
    <property type="component" value="Unassembled WGS sequence"/>
</dbReference>
<proteinExistence type="predicted"/>
<evidence type="ECO:0000313" key="1">
    <source>
        <dbReference type="EMBL" id="SMC27525.1"/>
    </source>
</evidence>
<dbReference type="EMBL" id="FWXH01000018">
    <property type="protein sequence ID" value="SMC27525.1"/>
    <property type="molecule type" value="Genomic_DNA"/>
</dbReference>
<dbReference type="RefSeq" id="WP_084117170.1">
    <property type="nucleotide sequence ID" value="NZ_FWXH01000018.1"/>
</dbReference>
<accession>A0A1W1XUJ1</accession>
<dbReference type="OrthoDB" id="9800571at2"/>
<sequence>MYEDSNSHNRKHSDHMQAKPSNMVLARAYIPDQPFIGLLPLDVAFKRGTVFPNLDVTYPRI</sequence>
<gene>
    <name evidence="1" type="ORF">SAMN02745134_03203</name>
</gene>
<reference evidence="1 2" key="1">
    <citation type="submission" date="2017-04" db="EMBL/GenBank/DDBJ databases">
        <authorList>
            <person name="Afonso C.L."/>
            <person name="Miller P.J."/>
            <person name="Scott M.A."/>
            <person name="Spackman E."/>
            <person name="Goraichik I."/>
            <person name="Dimitrov K.M."/>
            <person name="Suarez D.L."/>
            <person name="Swayne D.E."/>
        </authorList>
    </citation>
    <scope>NUCLEOTIDE SEQUENCE [LARGE SCALE GENOMIC DNA]</scope>
    <source>
        <strain evidence="1 2">DSM 12555</strain>
    </source>
</reference>
<dbReference type="Pfam" id="PF11007">
    <property type="entry name" value="CotJA"/>
    <property type="match status" value="1"/>
</dbReference>
<evidence type="ECO:0000313" key="2">
    <source>
        <dbReference type="Proteomes" id="UP000192468"/>
    </source>
</evidence>
<name>A0A1W1XUJ1_9CLOT</name>
<dbReference type="AlphaFoldDB" id="A0A1W1XUJ1"/>